<comment type="caution">
    <text evidence="3">The sequence shown here is derived from an EMBL/GenBank/DDBJ whole genome shotgun (WGS) entry which is preliminary data.</text>
</comment>
<dbReference type="AlphaFoldDB" id="A0A2K1G313"/>
<keyword evidence="1 3" id="KW-0560">Oxidoreductase</keyword>
<feature type="domain" description="Glyceraldehyde 3-phosphate dehydrogenase NAD(P) binding" evidence="2">
    <location>
        <begin position="3"/>
        <end position="45"/>
    </location>
</feature>
<dbReference type="Gene3D" id="3.40.50.720">
    <property type="entry name" value="NAD(P)-binding Rossmann-like Domain"/>
    <property type="match status" value="1"/>
</dbReference>
<dbReference type="InterPro" id="IPR036291">
    <property type="entry name" value="NAD(P)-bd_dom_sf"/>
</dbReference>
<dbReference type="EC" id="1.2.1.12" evidence="3"/>
<geneLocation type="plasmid" evidence="3">
    <name>p6unnamed</name>
</geneLocation>
<proteinExistence type="predicted"/>
<dbReference type="InterPro" id="IPR020831">
    <property type="entry name" value="GlycerAld/Erythrose_P_DH"/>
</dbReference>
<protein>
    <submittedName>
        <fullName evidence="3">Erythrose-4-phosphate dehydrogenase</fullName>
        <ecNumber evidence="3">1.2.1.12</ecNumber>
    </submittedName>
</protein>
<gene>
    <name evidence="3" type="primary">gapA</name>
    <name evidence="3" type="ORF">C1S70_09220</name>
</gene>
<keyword evidence="3" id="KW-0614">Plasmid</keyword>
<dbReference type="Proteomes" id="UP000236268">
    <property type="component" value="Unassembled WGS sequence"/>
</dbReference>
<dbReference type="InterPro" id="IPR020828">
    <property type="entry name" value="GlycerAld_3-P_DH_NAD(P)-bd"/>
</dbReference>
<sequence>MSVKVAINGFGRIGRLVLRAIYESGRNDVEVVAINDLADLKANAH</sequence>
<feature type="non-terminal residue" evidence="3">
    <location>
        <position position="45"/>
    </location>
</feature>
<dbReference type="Pfam" id="PF00044">
    <property type="entry name" value="Gp_dh_N"/>
    <property type="match status" value="1"/>
</dbReference>
<evidence type="ECO:0000256" key="1">
    <source>
        <dbReference type="ARBA" id="ARBA00023002"/>
    </source>
</evidence>
<dbReference type="GO" id="GO:0004365">
    <property type="term" value="F:glyceraldehyde-3-phosphate dehydrogenase (NAD+) (phosphorylating) activity"/>
    <property type="evidence" value="ECO:0007669"/>
    <property type="project" value="UniProtKB-EC"/>
</dbReference>
<reference evidence="3 4" key="1">
    <citation type="submission" date="2018-01" db="EMBL/GenBank/DDBJ databases">
        <title>Whole genome sequence of Azospirillum brasilense REC3 isolated from strawberry roots.</title>
        <authorList>
            <person name="Fontana C.A."/>
            <person name="Salazar S.M."/>
            <person name="Bassi D."/>
            <person name="Puglisi E."/>
            <person name="Lovaisa N.C."/>
            <person name="Toffoli L.M."/>
            <person name="Pedraza R."/>
            <person name="Cocconcelli P.S."/>
        </authorList>
    </citation>
    <scope>NUCLEOTIDE SEQUENCE [LARGE SCALE GENOMIC DNA]</scope>
    <source>
        <strain evidence="3 4">REC3</strain>
        <plasmid evidence="3">p6unnamed</plasmid>
    </source>
</reference>
<accession>A0A2K1G313</accession>
<evidence type="ECO:0000313" key="4">
    <source>
        <dbReference type="Proteomes" id="UP000236268"/>
    </source>
</evidence>
<dbReference type="RefSeq" id="WP_282189939.1">
    <property type="nucleotide sequence ID" value="NZ_JBDZDC010000011.1"/>
</dbReference>
<dbReference type="GO" id="GO:0051287">
    <property type="term" value="F:NAD binding"/>
    <property type="evidence" value="ECO:0007669"/>
    <property type="project" value="InterPro"/>
</dbReference>
<dbReference type="EMBL" id="POWG01000008">
    <property type="protein sequence ID" value="PNQ99176.1"/>
    <property type="molecule type" value="Genomic_DNA"/>
</dbReference>
<name>A0A2K1G313_9PROT</name>
<dbReference type="SUPFAM" id="SSF51735">
    <property type="entry name" value="NAD(P)-binding Rossmann-fold domains"/>
    <property type="match status" value="1"/>
</dbReference>
<organism evidence="3 4">
    <name type="scientific">Azospirillum argentinense</name>
    <dbReference type="NCBI Taxonomy" id="2970906"/>
    <lineage>
        <taxon>Bacteria</taxon>
        <taxon>Pseudomonadati</taxon>
        <taxon>Pseudomonadota</taxon>
        <taxon>Alphaproteobacteria</taxon>
        <taxon>Rhodospirillales</taxon>
        <taxon>Azospirillaceae</taxon>
        <taxon>Azospirillum</taxon>
    </lineage>
</organism>
<dbReference type="PANTHER" id="PTHR43148">
    <property type="entry name" value="GLYCERALDEHYDE-3-PHOSPHATE DEHYDROGENASE 2"/>
    <property type="match status" value="1"/>
</dbReference>
<evidence type="ECO:0000259" key="2">
    <source>
        <dbReference type="Pfam" id="PF00044"/>
    </source>
</evidence>
<evidence type="ECO:0000313" key="3">
    <source>
        <dbReference type="EMBL" id="PNQ99176.1"/>
    </source>
</evidence>